<gene>
    <name evidence="1" type="ORF">CHS0354_037271</name>
</gene>
<reference evidence="1" key="1">
    <citation type="journal article" date="2021" name="Genome Biol. Evol.">
        <title>A High-Quality Reference Genome for a Parasitic Bivalve with Doubly Uniparental Inheritance (Bivalvia: Unionida).</title>
        <authorList>
            <person name="Smith C.H."/>
        </authorList>
    </citation>
    <scope>NUCLEOTIDE SEQUENCE</scope>
    <source>
        <strain evidence="1">CHS0354</strain>
    </source>
</reference>
<dbReference type="Gene3D" id="3.30.720.50">
    <property type="match status" value="1"/>
</dbReference>
<accession>A0AAE0SY29</accession>
<organism evidence="1 2">
    <name type="scientific">Potamilus streckersoni</name>
    <dbReference type="NCBI Taxonomy" id="2493646"/>
    <lineage>
        <taxon>Eukaryota</taxon>
        <taxon>Metazoa</taxon>
        <taxon>Spiralia</taxon>
        <taxon>Lophotrochozoa</taxon>
        <taxon>Mollusca</taxon>
        <taxon>Bivalvia</taxon>
        <taxon>Autobranchia</taxon>
        <taxon>Heteroconchia</taxon>
        <taxon>Palaeoheterodonta</taxon>
        <taxon>Unionida</taxon>
        <taxon>Unionoidea</taxon>
        <taxon>Unionidae</taxon>
        <taxon>Ambleminae</taxon>
        <taxon>Lampsilini</taxon>
        <taxon>Potamilus</taxon>
    </lineage>
</organism>
<dbReference type="SUPFAM" id="SSF117839">
    <property type="entry name" value="WWE domain"/>
    <property type="match status" value="1"/>
</dbReference>
<protein>
    <submittedName>
        <fullName evidence="1">Uncharacterized protein</fullName>
    </submittedName>
</protein>
<reference evidence="1" key="2">
    <citation type="journal article" date="2021" name="Genome Biol. Evol.">
        <title>Developing a high-quality reference genome for a parasitic bivalve with doubly uniparental inheritance (Bivalvia: Unionida).</title>
        <authorList>
            <person name="Smith C.H."/>
        </authorList>
    </citation>
    <scope>NUCLEOTIDE SEQUENCE</scope>
    <source>
        <strain evidence="1">CHS0354</strain>
        <tissue evidence="1">Mantle</tissue>
    </source>
</reference>
<dbReference type="InterPro" id="IPR037197">
    <property type="entry name" value="WWE_dom_sf"/>
</dbReference>
<name>A0AAE0SY29_9BIVA</name>
<keyword evidence="2" id="KW-1185">Reference proteome</keyword>
<dbReference type="AlphaFoldDB" id="A0AAE0SY29"/>
<evidence type="ECO:0000313" key="2">
    <source>
        <dbReference type="Proteomes" id="UP001195483"/>
    </source>
</evidence>
<evidence type="ECO:0000313" key="1">
    <source>
        <dbReference type="EMBL" id="KAK3599785.1"/>
    </source>
</evidence>
<sequence length="378" mass="43501">MEFESNKNIILQYVKAEKQRQPLIVFSGLLEKGNVGKLVEQHYEWCYEETRNILILYPPKIGVDLEKAFTEGEETYEFTDIDNLKYCVDFTKEEEFNIDQNSNKVKVIRLDSMTVDGISLGYMCLCALQRGIQAAKSLRVLSSCSGKLDHVLVKTLEEINDTKLRRELYFYLSKQISRHLVPLVKNTKLIVWPGSRLNEENIVFLCLYRGRIEEIPRRYFGKALVYKDVEKPYRNLELPHTKPKSINNDNNLSYEDAMLIERAIEEQGMGLFEKHTNLEAMIGSSFMLSLRKGYIQASCVVLYCQVKGIVPYGESAFPKTLQVGIHTLPVDVREGFLRRGMLQQKPRIGGEKEWHDKLRMGISIGVMHLSMTGTLGLL</sequence>
<reference evidence="1" key="3">
    <citation type="submission" date="2023-05" db="EMBL/GenBank/DDBJ databases">
        <authorList>
            <person name="Smith C.H."/>
        </authorList>
    </citation>
    <scope>NUCLEOTIDE SEQUENCE</scope>
    <source>
        <strain evidence="1">CHS0354</strain>
        <tissue evidence="1">Mantle</tissue>
    </source>
</reference>
<comment type="caution">
    <text evidence="1">The sequence shown here is derived from an EMBL/GenBank/DDBJ whole genome shotgun (WGS) entry which is preliminary data.</text>
</comment>
<dbReference type="Proteomes" id="UP001195483">
    <property type="component" value="Unassembled WGS sequence"/>
</dbReference>
<proteinExistence type="predicted"/>
<dbReference type="EMBL" id="JAEAOA010002176">
    <property type="protein sequence ID" value="KAK3599785.1"/>
    <property type="molecule type" value="Genomic_DNA"/>
</dbReference>